<accession>A0A319DB61</accession>
<evidence type="ECO:0000313" key="2">
    <source>
        <dbReference type="Proteomes" id="UP000247810"/>
    </source>
</evidence>
<evidence type="ECO:0000313" key="1">
    <source>
        <dbReference type="EMBL" id="PYH94635.1"/>
    </source>
</evidence>
<keyword evidence="2" id="KW-1185">Reference proteome</keyword>
<organism evidence="1 2">
    <name type="scientific">Aspergillus ellipticus CBS 707.79</name>
    <dbReference type="NCBI Taxonomy" id="1448320"/>
    <lineage>
        <taxon>Eukaryota</taxon>
        <taxon>Fungi</taxon>
        <taxon>Dikarya</taxon>
        <taxon>Ascomycota</taxon>
        <taxon>Pezizomycotina</taxon>
        <taxon>Eurotiomycetes</taxon>
        <taxon>Eurotiomycetidae</taxon>
        <taxon>Eurotiales</taxon>
        <taxon>Aspergillaceae</taxon>
        <taxon>Aspergillus</taxon>
        <taxon>Aspergillus subgen. Circumdati</taxon>
    </lineage>
</organism>
<protein>
    <submittedName>
        <fullName evidence="1">Uncharacterized protein</fullName>
    </submittedName>
</protein>
<dbReference type="VEuPathDB" id="FungiDB:BO71DRAFT_483664"/>
<dbReference type="EMBL" id="KZ825868">
    <property type="protein sequence ID" value="PYH94635.1"/>
    <property type="molecule type" value="Genomic_DNA"/>
</dbReference>
<gene>
    <name evidence="1" type="ORF">BO71DRAFT_483664</name>
</gene>
<proteinExistence type="predicted"/>
<name>A0A319DB61_9EURO</name>
<reference evidence="1 2" key="1">
    <citation type="submission" date="2018-02" db="EMBL/GenBank/DDBJ databases">
        <title>The genomes of Aspergillus section Nigri reveals drivers in fungal speciation.</title>
        <authorList>
            <consortium name="DOE Joint Genome Institute"/>
            <person name="Vesth T.C."/>
            <person name="Nybo J."/>
            <person name="Theobald S."/>
            <person name="Brandl J."/>
            <person name="Frisvad J.C."/>
            <person name="Nielsen K.F."/>
            <person name="Lyhne E.K."/>
            <person name="Kogle M.E."/>
            <person name="Kuo A."/>
            <person name="Riley R."/>
            <person name="Clum A."/>
            <person name="Nolan M."/>
            <person name="Lipzen A."/>
            <person name="Salamov A."/>
            <person name="Henrissat B."/>
            <person name="Wiebenga A."/>
            <person name="De vries R.P."/>
            <person name="Grigoriev I.V."/>
            <person name="Mortensen U.H."/>
            <person name="Andersen M.R."/>
            <person name="Baker S.E."/>
        </authorList>
    </citation>
    <scope>NUCLEOTIDE SEQUENCE [LARGE SCALE GENOMIC DNA]</scope>
    <source>
        <strain evidence="1 2">CBS 707.79</strain>
    </source>
</reference>
<sequence>MAVLFRIIIIENQRCCQVRRSLRSELTPQASTSQDSGPESSPGVFTVFAVFEVFAPTHTPLKLRPWRAPALLPSRDRDFHAVDDAAPPPGGHAIIHFEARSTGPLVVFDEVSHSRFYPCVHYFIHVDEVRARRRALPRDRGKIRRLPIPPWA</sequence>
<dbReference type="AlphaFoldDB" id="A0A319DB61"/>
<dbReference type="Proteomes" id="UP000247810">
    <property type="component" value="Unassembled WGS sequence"/>
</dbReference>